<keyword evidence="1" id="KW-0812">Transmembrane</keyword>
<gene>
    <name evidence="2" type="ORF">CHS0354_035425</name>
</gene>
<protein>
    <submittedName>
        <fullName evidence="2">Uncharacterized protein</fullName>
    </submittedName>
</protein>
<name>A0AAE0TDJ6_9BIVA</name>
<evidence type="ECO:0000256" key="1">
    <source>
        <dbReference type="SAM" id="Phobius"/>
    </source>
</evidence>
<organism evidence="2 3">
    <name type="scientific">Potamilus streckersoni</name>
    <dbReference type="NCBI Taxonomy" id="2493646"/>
    <lineage>
        <taxon>Eukaryota</taxon>
        <taxon>Metazoa</taxon>
        <taxon>Spiralia</taxon>
        <taxon>Lophotrochozoa</taxon>
        <taxon>Mollusca</taxon>
        <taxon>Bivalvia</taxon>
        <taxon>Autobranchia</taxon>
        <taxon>Heteroconchia</taxon>
        <taxon>Palaeoheterodonta</taxon>
        <taxon>Unionida</taxon>
        <taxon>Unionoidea</taxon>
        <taxon>Unionidae</taxon>
        <taxon>Ambleminae</taxon>
        <taxon>Lampsilini</taxon>
        <taxon>Potamilus</taxon>
    </lineage>
</organism>
<keyword evidence="1" id="KW-0472">Membrane</keyword>
<evidence type="ECO:0000313" key="3">
    <source>
        <dbReference type="Proteomes" id="UP001195483"/>
    </source>
</evidence>
<dbReference type="AlphaFoldDB" id="A0AAE0TDJ6"/>
<reference evidence="2" key="1">
    <citation type="journal article" date="2021" name="Genome Biol. Evol.">
        <title>A High-Quality Reference Genome for a Parasitic Bivalve with Doubly Uniparental Inheritance (Bivalvia: Unionida).</title>
        <authorList>
            <person name="Smith C.H."/>
        </authorList>
    </citation>
    <scope>NUCLEOTIDE SEQUENCE</scope>
    <source>
        <strain evidence="2">CHS0354</strain>
    </source>
</reference>
<evidence type="ECO:0000313" key="2">
    <source>
        <dbReference type="EMBL" id="KAK3608422.1"/>
    </source>
</evidence>
<keyword evidence="1" id="KW-1133">Transmembrane helix</keyword>
<accession>A0AAE0TDJ6</accession>
<sequence>MIVENRYSKTSKTSDSNTSVNVTVFHVNITIWLVLPLFRSRSRQKTSFYLTLPDLEIREPNIILNETEERFYSALSVFTESEDLQTFSDKHLTDLEEVLKTGPLSDDEDLEEALPTLLRVLFLLTGRLVPADMVSVTNTLSQIVSK</sequence>
<comment type="caution">
    <text evidence="2">The sequence shown here is derived from an EMBL/GenBank/DDBJ whole genome shotgun (WGS) entry which is preliminary data.</text>
</comment>
<proteinExistence type="predicted"/>
<keyword evidence="3" id="KW-1185">Reference proteome</keyword>
<dbReference type="EMBL" id="JAEAOA010002070">
    <property type="protein sequence ID" value="KAK3608422.1"/>
    <property type="molecule type" value="Genomic_DNA"/>
</dbReference>
<dbReference type="Proteomes" id="UP001195483">
    <property type="component" value="Unassembled WGS sequence"/>
</dbReference>
<feature type="transmembrane region" description="Helical" evidence="1">
    <location>
        <begin position="20"/>
        <end position="38"/>
    </location>
</feature>
<reference evidence="2" key="3">
    <citation type="submission" date="2023-05" db="EMBL/GenBank/DDBJ databases">
        <authorList>
            <person name="Smith C.H."/>
        </authorList>
    </citation>
    <scope>NUCLEOTIDE SEQUENCE</scope>
    <source>
        <strain evidence="2">CHS0354</strain>
        <tissue evidence="2">Mantle</tissue>
    </source>
</reference>
<reference evidence="2" key="2">
    <citation type="journal article" date="2021" name="Genome Biol. Evol.">
        <title>Developing a high-quality reference genome for a parasitic bivalve with doubly uniparental inheritance (Bivalvia: Unionida).</title>
        <authorList>
            <person name="Smith C.H."/>
        </authorList>
    </citation>
    <scope>NUCLEOTIDE SEQUENCE</scope>
    <source>
        <strain evidence="2">CHS0354</strain>
        <tissue evidence="2">Mantle</tissue>
    </source>
</reference>